<feature type="transmembrane region" description="Helical" evidence="1">
    <location>
        <begin position="69"/>
        <end position="93"/>
    </location>
</feature>
<dbReference type="STRING" id="53468.A0A0R3UD30"/>
<sequence length="185" mass="20324">MVNLNSSHAASLRYVYHNCHCLSSFAAGPNSVNVSLRDNLSTAHQPTQAPQVYDDEVIAGVCAPGCKTLIPFICFLTVLLFLTGVIQNPLLIVTMRSVRHNQRSLALGLQFVIIRLLANLPSPIAFGRAIDGACVLWKVDCGRRGDCAFMDLKNLTYYITGKWTASVNLLFALPFIVLFKNNPTL</sequence>
<dbReference type="PANTHER" id="PTHR11388">
    <property type="entry name" value="ORGANIC ANION TRANSPORTER"/>
    <property type="match status" value="1"/>
</dbReference>
<dbReference type="PANTHER" id="PTHR11388:SF142">
    <property type="entry name" value="SOLUTE CARRIER ORGANIC ANION TRANSPORTER FAMILY MEMBER 5A1"/>
    <property type="match status" value="1"/>
</dbReference>
<evidence type="ECO:0000256" key="1">
    <source>
        <dbReference type="SAM" id="Phobius"/>
    </source>
</evidence>
<protein>
    <submittedName>
        <fullName evidence="2">Uncharacterized protein</fullName>
    </submittedName>
</protein>
<gene>
    <name evidence="2" type="ORF">MCOS_LOCUS4829</name>
</gene>
<dbReference type="AlphaFoldDB" id="A0A0R3UD30"/>
<proteinExistence type="predicted"/>
<keyword evidence="1" id="KW-0812">Transmembrane</keyword>
<dbReference type="EMBL" id="UXSR01002407">
    <property type="protein sequence ID" value="VDD78826.1"/>
    <property type="molecule type" value="Genomic_DNA"/>
</dbReference>
<evidence type="ECO:0000313" key="3">
    <source>
        <dbReference type="Proteomes" id="UP000267029"/>
    </source>
</evidence>
<evidence type="ECO:0000313" key="2">
    <source>
        <dbReference type="EMBL" id="VDD78826.1"/>
    </source>
</evidence>
<keyword evidence="1" id="KW-0472">Membrane</keyword>
<reference evidence="2 3" key="1">
    <citation type="submission" date="2018-10" db="EMBL/GenBank/DDBJ databases">
        <authorList>
            <consortium name="Pathogen Informatics"/>
        </authorList>
    </citation>
    <scope>NUCLEOTIDE SEQUENCE [LARGE SCALE GENOMIC DNA]</scope>
</reference>
<dbReference type="Proteomes" id="UP000267029">
    <property type="component" value="Unassembled WGS sequence"/>
</dbReference>
<organism evidence="2 3">
    <name type="scientific">Mesocestoides corti</name>
    <name type="common">Flatworm</name>
    <dbReference type="NCBI Taxonomy" id="53468"/>
    <lineage>
        <taxon>Eukaryota</taxon>
        <taxon>Metazoa</taxon>
        <taxon>Spiralia</taxon>
        <taxon>Lophotrochozoa</taxon>
        <taxon>Platyhelminthes</taxon>
        <taxon>Cestoda</taxon>
        <taxon>Eucestoda</taxon>
        <taxon>Cyclophyllidea</taxon>
        <taxon>Mesocestoididae</taxon>
        <taxon>Mesocestoides</taxon>
    </lineage>
</organism>
<feature type="transmembrane region" description="Helical" evidence="1">
    <location>
        <begin position="159"/>
        <end position="179"/>
    </location>
</feature>
<keyword evidence="3" id="KW-1185">Reference proteome</keyword>
<dbReference type="Pfam" id="PF03137">
    <property type="entry name" value="OATP"/>
    <property type="match status" value="1"/>
</dbReference>
<dbReference type="InterPro" id="IPR004156">
    <property type="entry name" value="OATP"/>
</dbReference>
<dbReference type="GO" id="GO:0043252">
    <property type="term" value="P:sodium-independent organic anion transport"/>
    <property type="evidence" value="ECO:0007669"/>
    <property type="project" value="TreeGrafter"/>
</dbReference>
<dbReference type="GO" id="GO:0016323">
    <property type="term" value="C:basolateral plasma membrane"/>
    <property type="evidence" value="ECO:0007669"/>
    <property type="project" value="TreeGrafter"/>
</dbReference>
<accession>A0A0R3UD30</accession>
<dbReference type="GO" id="GO:0015347">
    <property type="term" value="F:sodium-independent organic anion transmembrane transporter activity"/>
    <property type="evidence" value="ECO:0007669"/>
    <property type="project" value="TreeGrafter"/>
</dbReference>
<dbReference type="OrthoDB" id="5062115at2759"/>
<feature type="transmembrane region" description="Helical" evidence="1">
    <location>
        <begin position="105"/>
        <end position="126"/>
    </location>
</feature>
<keyword evidence="1" id="KW-1133">Transmembrane helix</keyword>
<name>A0A0R3UD30_MESCO</name>